<dbReference type="AlphaFoldDB" id="A0A0E2D049"/>
<reference evidence="1 2" key="1">
    <citation type="submission" date="2012-10" db="EMBL/GenBank/DDBJ databases">
        <authorList>
            <person name="Harkins D.M."/>
            <person name="Durkin A.S."/>
            <person name="Brinkac L.M."/>
            <person name="Haft D.H."/>
            <person name="Selengut J.D."/>
            <person name="Sanka R."/>
            <person name="DePew J."/>
            <person name="Purushe J."/>
            <person name="Chanthongthip A."/>
            <person name="Lattana O."/>
            <person name="Phetsouvanh R."/>
            <person name="Newton P.N."/>
            <person name="Vinetz J.M."/>
            <person name="Sutton G.G."/>
            <person name="Nierman W.C."/>
            <person name="Fouts D.E."/>
        </authorList>
    </citation>
    <scope>NUCLEOTIDE SEQUENCE [LARGE SCALE GENOMIC DNA]</scope>
    <source>
        <strain evidence="1 2">UI 12758</strain>
    </source>
</reference>
<name>A0A0E2D049_LEPIR</name>
<gene>
    <name evidence="1" type="ORF">LEP1GSC105_1807</name>
</gene>
<evidence type="ECO:0000313" key="1">
    <source>
        <dbReference type="EMBL" id="EKR53226.1"/>
    </source>
</evidence>
<comment type="caution">
    <text evidence="1">The sequence shown here is derived from an EMBL/GenBank/DDBJ whole genome shotgun (WGS) entry which is preliminary data.</text>
</comment>
<accession>A0A0E2D049</accession>
<dbReference type="EMBL" id="AHNR02000068">
    <property type="protein sequence ID" value="EKR53226.1"/>
    <property type="molecule type" value="Genomic_DNA"/>
</dbReference>
<dbReference type="Proteomes" id="UP000001340">
    <property type="component" value="Unassembled WGS sequence"/>
</dbReference>
<proteinExistence type="predicted"/>
<protein>
    <submittedName>
        <fullName evidence="1">Uncharacterized protein</fullName>
    </submittedName>
</protein>
<organism evidence="1 2">
    <name type="scientific">Leptospira interrogans str. UI 12758</name>
    <dbReference type="NCBI Taxonomy" id="1049938"/>
    <lineage>
        <taxon>Bacteria</taxon>
        <taxon>Pseudomonadati</taxon>
        <taxon>Spirochaetota</taxon>
        <taxon>Spirochaetia</taxon>
        <taxon>Leptospirales</taxon>
        <taxon>Leptospiraceae</taxon>
        <taxon>Leptospira</taxon>
    </lineage>
</organism>
<evidence type="ECO:0000313" key="2">
    <source>
        <dbReference type="Proteomes" id="UP000001340"/>
    </source>
</evidence>
<sequence length="40" mass="4960">MKHSQNEFRILVEVFELFLSLFQKRNWNLVDRIPLDLKEI</sequence>